<proteinExistence type="predicted"/>
<evidence type="ECO:0000313" key="2">
    <source>
        <dbReference type="EMBL" id="PPK49949.1"/>
    </source>
</evidence>
<sequence length="212" mass="24397">MVAILPPTLVSGIIEPLQPLLLWLKTSDTFNVAHRCLGSRGSLYHSLGVLMEYLYNVLLFLAQIVFFWIILSGKVSIDRSWLVVQYGWVLKVVVIVFTLFFSLVLYSAIQEERVIQVVYWFLFSIVGVGLVSLNEVFRRKIWFDEKMIYYQSAFGKRVRLPLSEVVSISRGRYGSSFKIVGAKGQKVECFLHMAGSIEFYNYVRSISRNDQT</sequence>
<evidence type="ECO:0000313" key="3">
    <source>
        <dbReference type="EMBL" id="PPK51726.1"/>
    </source>
</evidence>
<dbReference type="Proteomes" id="UP000239446">
    <property type="component" value="Unassembled WGS sequence"/>
</dbReference>
<comment type="caution">
    <text evidence="3">The sequence shown here is derived from an EMBL/GenBank/DDBJ whole genome shotgun (WGS) entry which is preliminary data.</text>
</comment>
<dbReference type="EMBL" id="PTIU01000042">
    <property type="protein sequence ID" value="PPK51726.1"/>
    <property type="molecule type" value="Genomic_DNA"/>
</dbReference>
<keyword evidence="1" id="KW-0472">Membrane</keyword>
<name>A0A2S6G289_9GAMM</name>
<keyword evidence="5" id="KW-1185">Reference proteome</keyword>
<reference evidence="3 4" key="2">
    <citation type="submission" date="2018-02" db="EMBL/GenBank/DDBJ databases">
        <title>Subsurface microbial communities from deep shales in Ohio and West Virginia, USA.</title>
        <authorList>
            <person name="Wrighton K."/>
        </authorList>
    </citation>
    <scope>NUCLEOTIDE SEQUENCE [LARGE SCALE GENOMIC DNA]</scope>
    <source>
        <strain evidence="3 4">UTICA-S1B9</strain>
    </source>
</reference>
<keyword evidence="1" id="KW-1133">Transmembrane helix</keyword>
<gene>
    <name evidence="3" type="ORF">B0H24_104216</name>
    <name evidence="2" type="ORF">BY455_14118</name>
</gene>
<accession>A0A2S6G289</accession>
<keyword evidence="1" id="KW-0812">Transmembrane</keyword>
<evidence type="ECO:0000313" key="4">
    <source>
        <dbReference type="Proteomes" id="UP000239446"/>
    </source>
</evidence>
<feature type="transmembrane region" description="Helical" evidence="1">
    <location>
        <begin position="53"/>
        <end position="71"/>
    </location>
</feature>
<reference evidence="2 5" key="1">
    <citation type="submission" date="2018-02" db="EMBL/GenBank/DDBJ databases">
        <title>Deep subsurface shale carbon reservoir microbial communities from Ohio and West Virginia, USA.</title>
        <authorList>
            <person name="Wrighton K."/>
        </authorList>
    </citation>
    <scope>NUCLEOTIDE SEQUENCE [LARGE SCALE GENOMIC DNA]</scope>
    <source>
        <strain evidence="2 5">UTICA-S1B6</strain>
    </source>
</reference>
<protein>
    <submittedName>
        <fullName evidence="3">Uncharacterized protein</fullName>
    </submittedName>
</protein>
<dbReference type="EMBL" id="PTIT01000041">
    <property type="protein sequence ID" value="PPK49949.1"/>
    <property type="molecule type" value="Genomic_DNA"/>
</dbReference>
<evidence type="ECO:0000256" key="1">
    <source>
        <dbReference type="SAM" id="Phobius"/>
    </source>
</evidence>
<feature type="transmembrane region" description="Helical" evidence="1">
    <location>
        <begin position="118"/>
        <end position="137"/>
    </location>
</feature>
<feature type="transmembrane region" description="Helical" evidence="1">
    <location>
        <begin position="83"/>
        <end position="106"/>
    </location>
</feature>
<dbReference type="AlphaFoldDB" id="A0A2S6G289"/>
<dbReference type="Proteomes" id="UP000239648">
    <property type="component" value="Unassembled WGS sequence"/>
</dbReference>
<organism evidence="3 4">
    <name type="scientific">Marinobacter persicus</name>
    <dbReference type="NCBI Taxonomy" id="930118"/>
    <lineage>
        <taxon>Bacteria</taxon>
        <taxon>Pseudomonadati</taxon>
        <taxon>Pseudomonadota</taxon>
        <taxon>Gammaproteobacteria</taxon>
        <taxon>Pseudomonadales</taxon>
        <taxon>Marinobacteraceae</taxon>
        <taxon>Marinobacter</taxon>
    </lineage>
</organism>
<evidence type="ECO:0000313" key="5">
    <source>
        <dbReference type="Proteomes" id="UP000239648"/>
    </source>
</evidence>